<accession>A0ABW5PI82</accession>
<dbReference type="Proteomes" id="UP001597541">
    <property type="component" value="Unassembled WGS sequence"/>
</dbReference>
<dbReference type="Gene3D" id="3.60.40.10">
    <property type="entry name" value="PPM-type phosphatase domain"/>
    <property type="match status" value="1"/>
</dbReference>
<feature type="domain" description="PPM-type phosphatase" evidence="1">
    <location>
        <begin position="27"/>
        <end position="245"/>
    </location>
</feature>
<protein>
    <submittedName>
        <fullName evidence="2">Protein phosphatase 2C domain-containing protein</fullName>
    </submittedName>
</protein>
<comment type="caution">
    <text evidence="2">The sequence shown here is derived from an EMBL/GenBank/DDBJ whole genome shotgun (WGS) entry which is preliminary data.</text>
</comment>
<dbReference type="InterPro" id="IPR001932">
    <property type="entry name" value="PPM-type_phosphatase-like_dom"/>
</dbReference>
<proteinExistence type="predicted"/>
<dbReference type="RefSeq" id="WP_377606234.1">
    <property type="nucleotide sequence ID" value="NZ_JBHUME010000014.1"/>
</dbReference>
<evidence type="ECO:0000313" key="2">
    <source>
        <dbReference type="EMBL" id="MFD2614889.1"/>
    </source>
</evidence>
<organism evidence="2 3">
    <name type="scientific">Paenibacillus gansuensis</name>
    <dbReference type="NCBI Taxonomy" id="306542"/>
    <lineage>
        <taxon>Bacteria</taxon>
        <taxon>Bacillati</taxon>
        <taxon>Bacillota</taxon>
        <taxon>Bacilli</taxon>
        <taxon>Bacillales</taxon>
        <taxon>Paenibacillaceae</taxon>
        <taxon>Paenibacillus</taxon>
    </lineage>
</organism>
<gene>
    <name evidence="2" type="ORF">ACFSUF_20960</name>
</gene>
<dbReference type="SUPFAM" id="SSF81606">
    <property type="entry name" value="PP2C-like"/>
    <property type="match status" value="1"/>
</dbReference>
<dbReference type="EMBL" id="JBHUME010000014">
    <property type="protein sequence ID" value="MFD2614889.1"/>
    <property type="molecule type" value="Genomic_DNA"/>
</dbReference>
<name>A0ABW5PI82_9BACL</name>
<sequence>MKIEKYSVKGSSPWNEDGLIVMDEEQVYGVVDGATSLVPFSGANGETGGYYAASIVMETAKRILTEQRQGNAPLHDILIKTNRALHEAMVRHGMDMSKKEELWSAGVLLIRIGETGIEYAQAGDCMLTAIYEDGIIRVITRDQLSHVDRETYRLWAEGAAAGMTARDQLWNYVKPQIVGGRQSANTSAGYGVLNGQPEAADFLEYGRINRINLKALLLMTDGLYVPKRAGETLFDAAEAAALIDRMGLESYAEWLIEMEESDPDCLVYPRVKKSDDKTAIWIEL</sequence>
<dbReference type="InterPro" id="IPR036457">
    <property type="entry name" value="PPM-type-like_dom_sf"/>
</dbReference>
<evidence type="ECO:0000313" key="3">
    <source>
        <dbReference type="Proteomes" id="UP001597541"/>
    </source>
</evidence>
<keyword evidence="3" id="KW-1185">Reference proteome</keyword>
<dbReference type="Pfam" id="PF13672">
    <property type="entry name" value="PP2C_2"/>
    <property type="match status" value="1"/>
</dbReference>
<evidence type="ECO:0000259" key="1">
    <source>
        <dbReference type="Pfam" id="PF13672"/>
    </source>
</evidence>
<reference evidence="3" key="1">
    <citation type="journal article" date="2019" name="Int. J. Syst. Evol. Microbiol.">
        <title>The Global Catalogue of Microorganisms (GCM) 10K type strain sequencing project: providing services to taxonomists for standard genome sequencing and annotation.</title>
        <authorList>
            <consortium name="The Broad Institute Genomics Platform"/>
            <consortium name="The Broad Institute Genome Sequencing Center for Infectious Disease"/>
            <person name="Wu L."/>
            <person name="Ma J."/>
        </authorList>
    </citation>
    <scope>NUCLEOTIDE SEQUENCE [LARGE SCALE GENOMIC DNA]</scope>
    <source>
        <strain evidence="3">KCTC 3950</strain>
    </source>
</reference>